<feature type="binding site" evidence="4">
    <location>
        <position position="114"/>
    </location>
    <ligand>
        <name>Zn(2+)</name>
        <dbReference type="ChEBI" id="CHEBI:29105"/>
    </ligand>
</feature>
<dbReference type="EMBL" id="JAFHKK010000031">
    <property type="protein sequence ID" value="MBN2965303.1"/>
    <property type="molecule type" value="Genomic_DNA"/>
</dbReference>
<feature type="domain" description="Deacetylase sirtuin-type" evidence="5">
    <location>
        <begin position="1"/>
        <end position="230"/>
    </location>
</feature>
<keyword evidence="7" id="KW-1185">Reference proteome</keyword>
<protein>
    <recommendedName>
        <fullName evidence="1">protein acetyllysine N-acetyltransferase</fullName>
        <ecNumber evidence="1">2.3.1.286</ecNumber>
    </recommendedName>
</protein>
<accession>A0ABS2WVA1</accession>
<dbReference type="InterPro" id="IPR026590">
    <property type="entry name" value="Ssirtuin_cat_dom"/>
</dbReference>
<evidence type="ECO:0000256" key="4">
    <source>
        <dbReference type="PROSITE-ProRule" id="PRU00236"/>
    </source>
</evidence>
<evidence type="ECO:0000256" key="2">
    <source>
        <dbReference type="ARBA" id="ARBA00022679"/>
    </source>
</evidence>
<keyword evidence="4" id="KW-0862">Zinc</keyword>
<sequence>MAQIVCISGAGLSAQSGIRTFRDAGGLWEEYDVMEVCSVEGYAANPQKVHAFYDARRKDLRDKHPNAAHEMLARLKRAYPSDVAILTQNVDNLLEKAGCEEVVHLHGTLTHLRCKSCGEVFEIGYASQEGVRCPACQSPSVRHNVVMFGEAAPQYETLYTALEDAKLLVCIGTSGQVINVAWMATQVEDSILNNLDPDPELDSYFAHCFHEPATLAAPKIEAYCKNFLATQGTR</sequence>
<keyword evidence="3" id="KW-0520">NAD</keyword>
<dbReference type="InterPro" id="IPR050134">
    <property type="entry name" value="NAD-dep_sirtuin_deacylases"/>
</dbReference>
<gene>
    <name evidence="6" type="ORF">JWV37_10960</name>
</gene>
<evidence type="ECO:0000313" key="7">
    <source>
        <dbReference type="Proteomes" id="UP000703590"/>
    </source>
</evidence>
<reference evidence="6 7" key="2">
    <citation type="submission" date="2021-02" db="EMBL/GenBank/DDBJ databases">
        <title>Sulfurospirillum tamanensis sp. nov.</title>
        <authorList>
            <person name="Frolova A."/>
            <person name="Merkel A."/>
            <person name="Slobodkin A."/>
        </authorList>
    </citation>
    <scope>NUCLEOTIDE SEQUENCE [LARGE SCALE GENOMIC DNA]</scope>
    <source>
        <strain evidence="6 7">T05b</strain>
    </source>
</reference>
<feature type="binding site" evidence="4">
    <location>
        <position position="136"/>
    </location>
    <ligand>
        <name>Zn(2+)</name>
        <dbReference type="ChEBI" id="CHEBI:29105"/>
    </ligand>
</feature>
<dbReference type="EC" id="2.3.1.286" evidence="1"/>
<dbReference type="PANTHER" id="PTHR11085:SF4">
    <property type="entry name" value="NAD-DEPENDENT PROTEIN DEACYLASE"/>
    <property type="match status" value="1"/>
</dbReference>
<dbReference type="InterPro" id="IPR026591">
    <property type="entry name" value="Sirtuin_cat_small_dom_sf"/>
</dbReference>
<dbReference type="Pfam" id="PF02146">
    <property type="entry name" value="SIR2"/>
    <property type="match status" value="1"/>
</dbReference>
<evidence type="ECO:0000256" key="3">
    <source>
        <dbReference type="ARBA" id="ARBA00023027"/>
    </source>
</evidence>
<dbReference type="PROSITE" id="PS50305">
    <property type="entry name" value="SIRTUIN"/>
    <property type="match status" value="1"/>
</dbReference>
<dbReference type="InterPro" id="IPR003000">
    <property type="entry name" value="Sirtuin"/>
</dbReference>
<keyword evidence="2" id="KW-0808">Transferase</keyword>
<dbReference type="Gene3D" id="3.40.50.1220">
    <property type="entry name" value="TPP-binding domain"/>
    <property type="match status" value="1"/>
</dbReference>
<evidence type="ECO:0000313" key="6">
    <source>
        <dbReference type="EMBL" id="MBN2965303.1"/>
    </source>
</evidence>
<dbReference type="InterPro" id="IPR029035">
    <property type="entry name" value="DHS-like_NAD/FAD-binding_dom"/>
</dbReference>
<feature type="active site" description="Proton acceptor" evidence="4">
    <location>
        <position position="106"/>
    </location>
</feature>
<proteinExistence type="predicted"/>
<feature type="binding site" evidence="4">
    <location>
        <position position="133"/>
    </location>
    <ligand>
        <name>Zn(2+)</name>
        <dbReference type="ChEBI" id="CHEBI:29105"/>
    </ligand>
</feature>
<dbReference type="RefSeq" id="WP_205459858.1">
    <property type="nucleotide sequence ID" value="NZ_JAFHKK010000031.1"/>
</dbReference>
<dbReference type="PANTHER" id="PTHR11085">
    <property type="entry name" value="NAD-DEPENDENT PROTEIN DEACYLASE SIRTUIN-5, MITOCHONDRIAL-RELATED"/>
    <property type="match status" value="1"/>
</dbReference>
<dbReference type="Gene3D" id="3.30.1600.10">
    <property type="entry name" value="SIR2/SIRT2 'Small Domain"/>
    <property type="match status" value="1"/>
</dbReference>
<keyword evidence="4" id="KW-0479">Metal-binding</keyword>
<feature type="binding site" evidence="4">
    <location>
        <position position="117"/>
    </location>
    <ligand>
        <name>Zn(2+)</name>
        <dbReference type="ChEBI" id="CHEBI:29105"/>
    </ligand>
</feature>
<reference evidence="7" key="1">
    <citation type="submission" date="2021-02" db="EMBL/GenBank/DDBJ databases">
        <title>Sulfurospirillum tamanensis sp. nov.</title>
        <authorList>
            <person name="Merkel A.Y."/>
        </authorList>
    </citation>
    <scope>NUCLEOTIDE SEQUENCE [LARGE SCALE GENOMIC DNA]</scope>
    <source>
        <strain evidence="7">T05b</strain>
    </source>
</reference>
<dbReference type="Proteomes" id="UP000703590">
    <property type="component" value="Unassembled WGS sequence"/>
</dbReference>
<name>A0ABS2WVA1_9BACT</name>
<organism evidence="6 7">
    <name type="scientific">Sulfurospirillum tamanense</name>
    <dbReference type="NCBI Taxonomy" id="2813362"/>
    <lineage>
        <taxon>Bacteria</taxon>
        <taxon>Pseudomonadati</taxon>
        <taxon>Campylobacterota</taxon>
        <taxon>Epsilonproteobacteria</taxon>
        <taxon>Campylobacterales</taxon>
        <taxon>Sulfurospirillaceae</taxon>
        <taxon>Sulfurospirillum</taxon>
    </lineage>
</organism>
<evidence type="ECO:0000259" key="5">
    <source>
        <dbReference type="PROSITE" id="PS50305"/>
    </source>
</evidence>
<dbReference type="SUPFAM" id="SSF52467">
    <property type="entry name" value="DHS-like NAD/FAD-binding domain"/>
    <property type="match status" value="1"/>
</dbReference>
<comment type="caution">
    <text evidence="6">The sequence shown here is derived from an EMBL/GenBank/DDBJ whole genome shotgun (WGS) entry which is preliminary data.</text>
</comment>
<reference evidence="6 7" key="3">
    <citation type="submission" date="2021-02" db="EMBL/GenBank/DDBJ databases">
        <authorList>
            <person name="Merkel A.Y."/>
        </authorList>
    </citation>
    <scope>NUCLEOTIDE SEQUENCE [LARGE SCALE GENOMIC DNA]</scope>
    <source>
        <strain evidence="6 7">T05b</strain>
    </source>
</reference>
<evidence type="ECO:0000256" key="1">
    <source>
        <dbReference type="ARBA" id="ARBA00012928"/>
    </source>
</evidence>